<dbReference type="OrthoDB" id="15981at2759"/>
<accession>A0A9P8QRM3</accession>
<dbReference type="Proteomes" id="UP000827724">
    <property type="component" value="Unassembled WGS sequence"/>
</dbReference>
<proteinExistence type="predicted"/>
<comment type="caution">
    <text evidence="1">The sequence shown here is derived from an EMBL/GenBank/DDBJ whole genome shotgun (WGS) entry which is preliminary data.</text>
</comment>
<evidence type="ECO:0000313" key="1">
    <source>
        <dbReference type="EMBL" id="KAH6607257.1"/>
    </source>
</evidence>
<name>A0A9P8QRM3_9HYPO</name>
<protein>
    <submittedName>
        <fullName evidence="1">Uncharacterized protein</fullName>
    </submittedName>
</protein>
<reference evidence="1" key="1">
    <citation type="submission" date="2021-08" db="EMBL/GenBank/DDBJ databases">
        <title>Chromosome-Level Trichoderma cornu-damae using Hi-C Data.</title>
        <authorList>
            <person name="Kim C.S."/>
        </authorList>
    </citation>
    <scope>NUCLEOTIDE SEQUENCE</scope>
    <source>
        <strain evidence="1">KA19-0412C</strain>
    </source>
</reference>
<keyword evidence="2" id="KW-1185">Reference proteome</keyword>
<dbReference type="AlphaFoldDB" id="A0A9P8QRM3"/>
<sequence>MTLKRLLPYIFTFYATDAITRAATPSSSPRTVILVVTPVLDEYAMRMFATTLPPLTVLPSSLRRLLRLFARSANLLPQVVEVARISGDDVVATAEVEFRHLVFVVVARLLGLVCGQLLGLDDEYLFQILLVGGRRHHRDVLQDRVGERVVDLVLQHDVLLEDVLDDRDDVLGLRLGELDHGRRLEHAAKLLHFGDLHQLLGVTLRLGARAGGRLGAARWRLGRAGLWCFQLSSHLVVLLSHQLQVQGGSISDLVIDVVQAAGKQNLDAALDVRILLADAKLGKGRDGGSADNGVLEHDAVVDVANVLCGLGRLGPFEADEVQDADGQLGEFAVFDELAEPPSSRRMPLRKVSIPACLLGNLRHRVRMASTMVILNSSVMSDMKPEICFISLSTLASLPVLSRVVMAKVAMDRFELEMRSSMSALHTLTAAGLKEAKPWRIRRAANLVTARGEVRNSCRTWTAWFTSASETSRMSQMAFAASKLTISLLCRSQPSRSCIMGRRREGSSSASCAASRTSITVAAGLLTAPAAPNCCTILTRAMRSCERIWYRRPMAWYCAIVELFMGREPPEEKPSEKPPDDLEEAAASWVSLCHRRTTSLAIGSRW</sequence>
<gene>
    <name evidence="1" type="ORF">Trco_003570</name>
</gene>
<organism evidence="1 2">
    <name type="scientific">Trichoderma cornu-damae</name>
    <dbReference type="NCBI Taxonomy" id="654480"/>
    <lineage>
        <taxon>Eukaryota</taxon>
        <taxon>Fungi</taxon>
        <taxon>Dikarya</taxon>
        <taxon>Ascomycota</taxon>
        <taxon>Pezizomycotina</taxon>
        <taxon>Sordariomycetes</taxon>
        <taxon>Hypocreomycetidae</taxon>
        <taxon>Hypocreales</taxon>
        <taxon>Hypocreaceae</taxon>
        <taxon>Trichoderma</taxon>
    </lineage>
</organism>
<dbReference type="EMBL" id="JAIWOZ010000003">
    <property type="protein sequence ID" value="KAH6607257.1"/>
    <property type="molecule type" value="Genomic_DNA"/>
</dbReference>
<evidence type="ECO:0000313" key="2">
    <source>
        <dbReference type="Proteomes" id="UP000827724"/>
    </source>
</evidence>